<evidence type="ECO:0000259" key="5">
    <source>
        <dbReference type="Pfam" id="PF04542"/>
    </source>
</evidence>
<name>A0A444WC88_9FLAO</name>
<dbReference type="NCBIfam" id="TIGR02985">
    <property type="entry name" value="Sig70_bacteroi1"/>
    <property type="match status" value="1"/>
</dbReference>
<evidence type="ECO:0000256" key="3">
    <source>
        <dbReference type="ARBA" id="ARBA00023082"/>
    </source>
</evidence>
<dbReference type="InterPro" id="IPR036388">
    <property type="entry name" value="WH-like_DNA-bd_sf"/>
</dbReference>
<organism evidence="7 8">
    <name type="scientific">Flavobacterium beibuense</name>
    <dbReference type="NCBI Taxonomy" id="657326"/>
    <lineage>
        <taxon>Bacteria</taxon>
        <taxon>Pseudomonadati</taxon>
        <taxon>Bacteroidota</taxon>
        <taxon>Flavobacteriia</taxon>
        <taxon>Flavobacteriales</taxon>
        <taxon>Flavobacteriaceae</taxon>
        <taxon>Flavobacterium</taxon>
    </lineage>
</organism>
<dbReference type="Proteomes" id="UP000289775">
    <property type="component" value="Unassembled WGS sequence"/>
</dbReference>
<dbReference type="CDD" id="cd06171">
    <property type="entry name" value="Sigma70_r4"/>
    <property type="match status" value="1"/>
</dbReference>
<dbReference type="Pfam" id="PF04542">
    <property type="entry name" value="Sigma70_r2"/>
    <property type="match status" value="1"/>
</dbReference>
<feature type="domain" description="RNA polymerase sigma-70 region 2" evidence="5">
    <location>
        <begin position="29"/>
        <end position="93"/>
    </location>
</feature>
<evidence type="ECO:0000313" key="8">
    <source>
        <dbReference type="Proteomes" id="UP000289775"/>
    </source>
</evidence>
<dbReference type="GO" id="GO:0003677">
    <property type="term" value="F:DNA binding"/>
    <property type="evidence" value="ECO:0007669"/>
    <property type="project" value="InterPro"/>
</dbReference>
<dbReference type="OrthoDB" id="665981at2"/>
<sequence length="192" mass="22573">MRKKLTSLSDSELQNLLKEGSQDAFGVIFDRYWKKLYNYAHKIYREEEICQDIVQEIFISLWNNSGETVILNLEGYLMRAVKYRIANHIRSLKFTQEHEDALLTIAEPSKTANDIEYREFEQGILNEIDKLSPKCREVFLLSRFENYTNSEIAKKLDLSIHTVEKHISNAIKHLRTNLDNYQLAIIVISLFL</sequence>
<gene>
    <name evidence="7" type="ORF">NU09_1702</name>
</gene>
<dbReference type="InterPro" id="IPR039425">
    <property type="entry name" value="RNA_pol_sigma-70-like"/>
</dbReference>
<keyword evidence="8" id="KW-1185">Reference proteome</keyword>
<dbReference type="RefSeq" id="WP_129750837.1">
    <property type="nucleotide sequence ID" value="NZ_JUIW01000005.1"/>
</dbReference>
<dbReference type="Pfam" id="PF08281">
    <property type="entry name" value="Sigma70_r4_2"/>
    <property type="match status" value="1"/>
</dbReference>
<dbReference type="SUPFAM" id="SSF88659">
    <property type="entry name" value="Sigma3 and sigma4 domains of RNA polymerase sigma factors"/>
    <property type="match status" value="1"/>
</dbReference>
<evidence type="ECO:0000256" key="4">
    <source>
        <dbReference type="ARBA" id="ARBA00023163"/>
    </source>
</evidence>
<protein>
    <submittedName>
        <fullName evidence="7">Putative RNA polymerase ECF-type sigma factor</fullName>
    </submittedName>
</protein>
<evidence type="ECO:0000256" key="2">
    <source>
        <dbReference type="ARBA" id="ARBA00023015"/>
    </source>
</evidence>
<dbReference type="Gene3D" id="1.10.1740.10">
    <property type="match status" value="1"/>
</dbReference>
<evidence type="ECO:0000313" key="7">
    <source>
        <dbReference type="EMBL" id="RYJ43364.1"/>
    </source>
</evidence>
<dbReference type="EMBL" id="JUIW01000005">
    <property type="protein sequence ID" value="RYJ43364.1"/>
    <property type="molecule type" value="Genomic_DNA"/>
</dbReference>
<dbReference type="GO" id="GO:0016987">
    <property type="term" value="F:sigma factor activity"/>
    <property type="evidence" value="ECO:0007669"/>
    <property type="project" value="UniProtKB-KW"/>
</dbReference>
<comment type="similarity">
    <text evidence="1">Belongs to the sigma-70 factor family. ECF subfamily.</text>
</comment>
<comment type="caution">
    <text evidence="7">The sequence shown here is derived from an EMBL/GenBank/DDBJ whole genome shotgun (WGS) entry which is preliminary data.</text>
</comment>
<dbReference type="PANTHER" id="PTHR43133">
    <property type="entry name" value="RNA POLYMERASE ECF-TYPE SIGMA FACTO"/>
    <property type="match status" value="1"/>
</dbReference>
<dbReference type="NCBIfam" id="TIGR02937">
    <property type="entry name" value="sigma70-ECF"/>
    <property type="match status" value="1"/>
</dbReference>
<reference evidence="7 8" key="1">
    <citation type="submission" date="2014-12" db="EMBL/GenBank/DDBJ databases">
        <title>Genome sequence of Flavobacterium beibuense RSKm HC5.</title>
        <authorList>
            <person name="Kim J.F."/>
            <person name="Song J.Y."/>
            <person name="Kwak M.-J."/>
            <person name="Lee S.-W."/>
        </authorList>
    </citation>
    <scope>NUCLEOTIDE SEQUENCE [LARGE SCALE GENOMIC DNA]</scope>
    <source>
        <strain evidence="7 8">RSKm HC5</strain>
    </source>
</reference>
<dbReference type="SUPFAM" id="SSF88946">
    <property type="entry name" value="Sigma2 domain of RNA polymerase sigma factors"/>
    <property type="match status" value="1"/>
</dbReference>
<dbReference type="InterPro" id="IPR014327">
    <property type="entry name" value="RNA_pol_sigma70_bacteroid"/>
</dbReference>
<dbReference type="InterPro" id="IPR013325">
    <property type="entry name" value="RNA_pol_sigma_r2"/>
</dbReference>
<dbReference type="Gene3D" id="1.10.10.10">
    <property type="entry name" value="Winged helix-like DNA-binding domain superfamily/Winged helix DNA-binding domain"/>
    <property type="match status" value="1"/>
</dbReference>
<keyword evidence="3" id="KW-0731">Sigma factor</keyword>
<proteinExistence type="inferred from homology"/>
<dbReference type="InterPro" id="IPR014284">
    <property type="entry name" value="RNA_pol_sigma-70_dom"/>
</dbReference>
<dbReference type="InterPro" id="IPR013249">
    <property type="entry name" value="RNA_pol_sigma70_r4_t2"/>
</dbReference>
<dbReference type="InterPro" id="IPR007627">
    <property type="entry name" value="RNA_pol_sigma70_r2"/>
</dbReference>
<dbReference type="AlphaFoldDB" id="A0A444WC88"/>
<dbReference type="PANTHER" id="PTHR43133:SF46">
    <property type="entry name" value="RNA POLYMERASE SIGMA-70 FACTOR ECF SUBFAMILY"/>
    <property type="match status" value="1"/>
</dbReference>
<evidence type="ECO:0000256" key="1">
    <source>
        <dbReference type="ARBA" id="ARBA00010641"/>
    </source>
</evidence>
<evidence type="ECO:0000259" key="6">
    <source>
        <dbReference type="Pfam" id="PF08281"/>
    </source>
</evidence>
<dbReference type="InterPro" id="IPR013324">
    <property type="entry name" value="RNA_pol_sigma_r3/r4-like"/>
</dbReference>
<accession>A0A444WC88</accession>
<dbReference type="GO" id="GO:0006352">
    <property type="term" value="P:DNA-templated transcription initiation"/>
    <property type="evidence" value="ECO:0007669"/>
    <property type="project" value="InterPro"/>
</dbReference>
<feature type="domain" description="RNA polymerase sigma factor 70 region 4 type 2" evidence="6">
    <location>
        <begin position="124"/>
        <end position="174"/>
    </location>
</feature>
<keyword evidence="2" id="KW-0805">Transcription regulation</keyword>
<keyword evidence="4" id="KW-0804">Transcription</keyword>